<evidence type="ECO:0000313" key="1">
    <source>
        <dbReference type="EMBL" id="KWV86174.1"/>
    </source>
</evidence>
<accession>A0A120G6S5</accession>
<reference evidence="1 2" key="1">
    <citation type="submission" date="2015-05" db="EMBL/GenBank/DDBJ databases">
        <title>A genomic and transcriptomic approach to investigate the blue pigment phenotype in Pseudomonas fluorescens.</title>
        <authorList>
            <person name="Andreani N.A."/>
            <person name="Cardazzo B."/>
        </authorList>
    </citation>
    <scope>NUCLEOTIDE SEQUENCE [LARGE SCALE GENOMIC DNA]</scope>
    <source>
        <strain evidence="1 2">Ps_22</strain>
    </source>
</reference>
<protein>
    <submittedName>
        <fullName evidence="1">Uncharacterized protein</fullName>
    </submittedName>
</protein>
<dbReference type="Pfam" id="PF05591">
    <property type="entry name" value="T6SS_VipA"/>
    <property type="match status" value="1"/>
</dbReference>
<dbReference type="Proteomes" id="UP000061348">
    <property type="component" value="Unassembled WGS sequence"/>
</dbReference>
<evidence type="ECO:0000313" key="2">
    <source>
        <dbReference type="Proteomes" id="UP000061348"/>
    </source>
</evidence>
<sequence length="74" mass="8236">MRENLLTLPLPRLDRLMALRDALVALKGPLADDPRLREDLQARLFNEETHSRVLGKINPATPAVSGPITYGEAF</sequence>
<dbReference type="InterPro" id="IPR008312">
    <property type="entry name" value="T6SS_TssB1"/>
</dbReference>
<proteinExistence type="predicted"/>
<organism evidence="1 2">
    <name type="scientific">Pseudomonas fluorescens</name>
    <dbReference type="NCBI Taxonomy" id="294"/>
    <lineage>
        <taxon>Bacteria</taxon>
        <taxon>Pseudomonadati</taxon>
        <taxon>Pseudomonadota</taxon>
        <taxon>Gammaproteobacteria</taxon>
        <taxon>Pseudomonadales</taxon>
        <taxon>Pseudomonadaceae</taxon>
        <taxon>Pseudomonas</taxon>
    </lineage>
</organism>
<name>A0A120G6S5_PSEFL</name>
<dbReference type="AlphaFoldDB" id="A0A120G6S5"/>
<dbReference type="PATRIC" id="fig|294.194.peg.4601"/>
<gene>
    <name evidence="1" type="ORF">PFLmoz3_04146</name>
</gene>
<comment type="caution">
    <text evidence="1">The sequence shown here is derived from an EMBL/GenBank/DDBJ whole genome shotgun (WGS) entry which is preliminary data.</text>
</comment>
<dbReference type="EMBL" id="LCYA01000103">
    <property type="protein sequence ID" value="KWV86174.1"/>
    <property type="molecule type" value="Genomic_DNA"/>
</dbReference>